<evidence type="ECO:0000313" key="2">
    <source>
        <dbReference type="EMBL" id="MDQ0268312.1"/>
    </source>
</evidence>
<keyword evidence="3" id="KW-1185">Reference proteome</keyword>
<dbReference type="Pfam" id="PF08378">
    <property type="entry name" value="NERD"/>
    <property type="match status" value="1"/>
</dbReference>
<dbReference type="EMBL" id="JAUSUB010000001">
    <property type="protein sequence ID" value="MDQ0268312.1"/>
    <property type="molecule type" value="Genomic_DNA"/>
</dbReference>
<sequence length="102" mass="12125">MIIPNKELLIMRQLVRRMHLESNEQHYVNNLEKGFEGEAAFCEKLSLQSNKAVILHDLLLEINQTIFQIDFLILYDKLYHLEVKNYEGDFYVDKDCWFSISG</sequence>
<name>A0ABU0ABZ2_9BACI</name>
<comment type="caution">
    <text evidence="2">The sequence shown here is derived from an EMBL/GenBank/DDBJ whole genome shotgun (WGS) entry which is preliminary data.</text>
</comment>
<organism evidence="2 3">
    <name type="scientific">Cytobacillus purgationiresistens</name>
    <dbReference type="NCBI Taxonomy" id="863449"/>
    <lineage>
        <taxon>Bacteria</taxon>
        <taxon>Bacillati</taxon>
        <taxon>Bacillota</taxon>
        <taxon>Bacilli</taxon>
        <taxon>Bacillales</taxon>
        <taxon>Bacillaceae</taxon>
        <taxon>Cytobacillus</taxon>
    </lineage>
</organism>
<protein>
    <recommendedName>
        <fullName evidence="1">NERD domain-containing protein</fullName>
    </recommendedName>
</protein>
<evidence type="ECO:0000313" key="3">
    <source>
        <dbReference type="Proteomes" id="UP001238088"/>
    </source>
</evidence>
<dbReference type="PROSITE" id="PS50965">
    <property type="entry name" value="NERD"/>
    <property type="match status" value="1"/>
</dbReference>
<evidence type="ECO:0000259" key="1">
    <source>
        <dbReference type="PROSITE" id="PS50965"/>
    </source>
</evidence>
<reference evidence="2 3" key="1">
    <citation type="submission" date="2023-07" db="EMBL/GenBank/DDBJ databases">
        <title>Genomic Encyclopedia of Type Strains, Phase IV (KMG-IV): sequencing the most valuable type-strain genomes for metagenomic binning, comparative biology and taxonomic classification.</title>
        <authorList>
            <person name="Goeker M."/>
        </authorList>
    </citation>
    <scope>NUCLEOTIDE SEQUENCE [LARGE SCALE GENOMIC DNA]</scope>
    <source>
        <strain evidence="2 3">DSM 23494</strain>
    </source>
</reference>
<proteinExistence type="predicted"/>
<accession>A0ABU0ABZ2</accession>
<feature type="domain" description="NERD" evidence="1">
    <location>
        <begin position="33"/>
        <end position="102"/>
    </location>
</feature>
<dbReference type="InterPro" id="IPR011528">
    <property type="entry name" value="NERD"/>
</dbReference>
<dbReference type="RefSeq" id="WP_307470967.1">
    <property type="nucleotide sequence ID" value="NZ_JAUSUB010000001.1"/>
</dbReference>
<gene>
    <name evidence="2" type="ORF">J2S17_000181</name>
</gene>
<dbReference type="Proteomes" id="UP001238088">
    <property type="component" value="Unassembled WGS sequence"/>
</dbReference>